<comment type="catalytic activity">
    <reaction evidence="1">
        <text>AMP + diphosphate = 5-phospho-alpha-D-ribose 1-diphosphate + adenine</text>
        <dbReference type="Rhea" id="RHEA:16609"/>
        <dbReference type="ChEBI" id="CHEBI:16708"/>
        <dbReference type="ChEBI" id="CHEBI:33019"/>
        <dbReference type="ChEBI" id="CHEBI:58017"/>
        <dbReference type="ChEBI" id="CHEBI:456215"/>
        <dbReference type="EC" id="2.4.2.7"/>
    </reaction>
</comment>
<protein>
    <recommendedName>
        <fullName evidence="8">Adenine phosphoribosyltransferase</fullName>
        <ecNumber evidence="7">2.4.2.7</ecNumber>
    </recommendedName>
</protein>
<dbReference type="SUPFAM" id="SSF53271">
    <property type="entry name" value="PRTase-like"/>
    <property type="match status" value="1"/>
</dbReference>
<evidence type="ECO:0000256" key="4">
    <source>
        <dbReference type="ARBA" id="ARBA00004659"/>
    </source>
</evidence>
<evidence type="ECO:0000259" key="13">
    <source>
        <dbReference type="Pfam" id="PF00156"/>
    </source>
</evidence>
<dbReference type="InterPro" id="IPR050054">
    <property type="entry name" value="UPRTase/APRTase"/>
</dbReference>
<evidence type="ECO:0000256" key="5">
    <source>
        <dbReference type="ARBA" id="ARBA00008391"/>
    </source>
</evidence>
<keyword evidence="11" id="KW-0808">Transferase</keyword>
<evidence type="ECO:0000256" key="6">
    <source>
        <dbReference type="ARBA" id="ARBA00011738"/>
    </source>
</evidence>
<name>T1IYG3_STRMM</name>
<dbReference type="EC" id="2.4.2.7" evidence="7"/>
<evidence type="ECO:0000256" key="8">
    <source>
        <dbReference type="ARBA" id="ARBA00017366"/>
    </source>
</evidence>
<evidence type="ECO:0000313" key="15">
    <source>
        <dbReference type="Proteomes" id="UP000014500"/>
    </source>
</evidence>
<evidence type="ECO:0000256" key="12">
    <source>
        <dbReference type="ARBA" id="ARBA00022726"/>
    </source>
</evidence>
<organism evidence="14 15">
    <name type="scientific">Strigamia maritima</name>
    <name type="common">European centipede</name>
    <name type="synonym">Geophilus maritimus</name>
    <dbReference type="NCBI Taxonomy" id="126957"/>
    <lineage>
        <taxon>Eukaryota</taxon>
        <taxon>Metazoa</taxon>
        <taxon>Ecdysozoa</taxon>
        <taxon>Arthropoda</taxon>
        <taxon>Myriapoda</taxon>
        <taxon>Chilopoda</taxon>
        <taxon>Pleurostigmophora</taxon>
        <taxon>Geophilomorpha</taxon>
        <taxon>Linotaeniidae</taxon>
        <taxon>Strigamia</taxon>
    </lineage>
</organism>
<dbReference type="Gene3D" id="3.40.50.2020">
    <property type="match status" value="1"/>
</dbReference>
<dbReference type="InterPro" id="IPR029057">
    <property type="entry name" value="PRTase-like"/>
</dbReference>
<dbReference type="Pfam" id="PF00156">
    <property type="entry name" value="Pribosyltran"/>
    <property type="match status" value="1"/>
</dbReference>
<dbReference type="NCBIfam" id="TIGR01090">
    <property type="entry name" value="apt"/>
    <property type="match status" value="1"/>
</dbReference>
<dbReference type="GO" id="GO:0006166">
    <property type="term" value="P:purine ribonucleoside salvage"/>
    <property type="evidence" value="ECO:0007669"/>
    <property type="project" value="UniProtKB-KW"/>
</dbReference>
<dbReference type="PANTHER" id="PTHR32315">
    <property type="entry name" value="ADENINE PHOSPHORIBOSYLTRANSFERASE"/>
    <property type="match status" value="1"/>
</dbReference>
<dbReference type="CDD" id="cd06223">
    <property type="entry name" value="PRTases_typeI"/>
    <property type="match status" value="1"/>
</dbReference>
<evidence type="ECO:0000256" key="11">
    <source>
        <dbReference type="ARBA" id="ARBA00022679"/>
    </source>
</evidence>
<evidence type="ECO:0000256" key="1">
    <source>
        <dbReference type="ARBA" id="ARBA00000868"/>
    </source>
</evidence>
<dbReference type="HOGENOM" id="CLU_063339_3_2_1"/>
<keyword evidence="10" id="KW-0328">Glycosyltransferase</keyword>
<reference evidence="15" key="1">
    <citation type="submission" date="2011-05" db="EMBL/GenBank/DDBJ databases">
        <authorList>
            <person name="Richards S.R."/>
            <person name="Qu J."/>
            <person name="Jiang H."/>
            <person name="Jhangiani S.N."/>
            <person name="Agravi P."/>
            <person name="Goodspeed R."/>
            <person name="Gross S."/>
            <person name="Mandapat C."/>
            <person name="Jackson L."/>
            <person name="Mathew T."/>
            <person name="Pu L."/>
            <person name="Thornton R."/>
            <person name="Saada N."/>
            <person name="Wilczek-Boney K.B."/>
            <person name="Lee S."/>
            <person name="Kovar C."/>
            <person name="Wu Y."/>
            <person name="Scherer S.E."/>
            <person name="Worley K.C."/>
            <person name="Muzny D.M."/>
            <person name="Gibbs R."/>
        </authorList>
    </citation>
    <scope>NUCLEOTIDE SEQUENCE</scope>
    <source>
        <strain evidence="15">Brora</strain>
    </source>
</reference>
<dbReference type="EMBL" id="JH431683">
    <property type="status" value="NOT_ANNOTATED_CDS"/>
    <property type="molecule type" value="Genomic_DNA"/>
</dbReference>
<dbReference type="GO" id="GO:0016208">
    <property type="term" value="F:AMP binding"/>
    <property type="evidence" value="ECO:0007669"/>
    <property type="project" value="TreeGrafter"/>
</dbReference>
<dbReference type="GO" id="GO:0006168">
    <property type="term" value="P:adenine salvage"/>
    <property type="evidence" value="ECO:0007669"/>
    <property type="project" value="InterPro"/>
</dbReference>
<dbReference type="GO" id="GO:0003999">
    <property type="term" value="F:adenine phosphoribosyltransferase activity"/>
    <property type="evidence" value="ECO:0007669"/>
    <property type="project" value="UniProtKB-EC"/>
</dbReference>
<accession>T1IYG3</accession>
<comment type="subcellular location">
    <subcellularLocation>
        <location evidence="3">Cytoplasm</location>
    </subcellularLocation>
</comment>
<dbReference type="InterPro" id="IPR000836">
    <property type="entry name" value="PRTase_dom"/>
</dbReference>
<comment type="subunit">
    <text evidence="6">Homodimer.</text>
</comment>
<dbReference type="NCBIfam" id="NF002634">
    <property type="entry name" value="PRK02304.1-3"/>
    <property type="match status" value="1"/>
</dbReference>
<sequence>MVSDAESLEVIRNRIKDYPDFPKPGVLFRDIFTLFHEPKLVNSIVSMMADHISKTHGQVDIIAGIESRGFLFAVPLSLQLSLPFVPIRKKGKLPGETENIDFQLEYGTDTLEIQKNSIKNGQKVVIIDDLLATGGTLDGSCKLVEKVGGIVSTCLIVMELLALKGRAKINTPLHSLLKYP</sequence>
<proteinExistence type="inferred from homology"/>
<dbReference type="NCBIfam" id="NF002636">
    <property type="entry name" value="PRK02304.1-5"/>
    <property type="match status" value="1"/>
</dbReference>
<keyword evidence="15" id="KW-1185">Reference proteome</keyword>
<dbReference type="HAMAP" id="MF_00004">
    <property type="entry name" value="Aden_phosphoribosyltr"/>
    <property type="match status" value="1"/>
</dbReference>
<dbReference type="AlphaFoldDB" id="T1IYG3"/>
<dbReference type="Proteomes" id="UP000014500">
    <property type="component" value="Unassembled WGS sequence"/>
</dbReference>
<dbReference type="eggNOG" id="KOG1712">
    <property type="taxonomic scope" value="Eukaryota"/>
</dbReference>
<evidence type="ECO:0000256" key="2">
    <source>
        <dbReference type="ARBA" id="ARBA00003968"/>
    </source>
</evidence>
<comment type="similarity">
    <text evidence="5">Belongs to the purine/pyrimidine phosphoribosyltransferase family.</text>
</comment>
<dbReference type="OMA" id="QAYDLEY"/>
<keyword evidence="12" id="KW-0660">Purine salvage</keyword>
<dbReference type="GO" id="GO:0044209">
    <property type="term" value="P:AMP salvage"/>
    <property type="evidence" value="ECO:0007669"/>
    <property type="project" value="UniProtKB-UniPathway"/>
</dbReference>
<evidence type="ECO:0000313" key="14">
    <source>
        <dbReference type="EnsemblMetazoa" id="SMAR006273-PA"/>
    </source>
</evidence>
<reference evidence="14" key="2">
    <citation type="submission" date="2015-02" db="UniProtKB">
        <authorList>
            <consortium name="EnsemblMetazoa"/>
        </authorList>
    </citation>
    <scope>IDENTIFICATION</scope>
</reference>
<dbReference type="STRING" id="126957.T1IYG3"/>
<evidence type="ECO:0000256" key="9">
    <source>
        <dbReference type="ARBA" id="ARBA00022490"/>
    </source>
</evidence>
<dbReference type="EnsemblMetazoa" id="SMAR006273-RA">
    <property type="protein sequence ID" value="SMAR006273-PA"/>
    <property type="gene ID" value="SMAR006273"/>
</dbReference>
<keyword evidence="9" id="KW-0963">Cytoplasm</keyword>
<dbReference type="PhylomeDB" id="T1IYG3"/>
<dbReference type="GO" id="GO:0005737">
    <property type="term" value="C:cytoplasm"/>
    <property type="evidence" value="ECO:0007669"/>
    <property type="project" value="UniProtKB-SubCell"/>
</dbReference>
<evidence type="ECO:0000256" key="3">
    <source>
        <dbReference type="ARBA" id="ARBA00004496"/>
    </source>
</evidence>
<dbReference type="GO" id="GO:0002055">
    <property type="term" value="F:adenine binding"/>
    <property type="evidence" value="ECO:0007669"/>
    <property type="project" value="TreeGrafter"/>
</dbReference>
<comment type="function">
    <text evidence="2">Catalyzes a salvage reaction resulting in the formation of AMP, that is energically less costly than de novo synthesis.</text>
</comment>
<evidence type="ECO:0000256" key="10">
    <source>
        <dbReference type="ARBA" id="ARBA00022676"/>
    </source>
</evidence>
<comment type="pathway">
    <text evidence="4">Purine metabolism; AMP biosynthesis via salvage pathway; AMP from adenine: step 1/1.</text>
</comment>
<feature type="domain" description="Phosphoribosyltransferase" evidence="13">
    <location>
        <begin position="36"/>
        <end position="156"/>
    </location>
</feature>
<dbReference type="UniPathway" id="UPA00588">
    <property type="reaction ID" value="UER00646"/>
</dbReference>
<dbReference type="FunFam" id="3.40.50.2020:FF:000004">
    <property type="entry name" value="Adenine phosphoribosyltransferase"/>
    <property type="match status" value="1"/>
</dbReference>
<dbReference type="PANTHER" id="PTHR32315:SF3">
    <property type="entry name" value="ADENINE PHOSPHORIBOSYLTRANSFERASE"/>
    <property type="match status" value="1"/>
</dbReference>
<dbReference type="InterPro" id="IPR005764">
    <property type="entry name" value="Ade_phspho_trans"/>
</dbReference>
<evidence type="ECO:0000256" key="7">
    <source>
        <dbReference type="ARBA" id="ARBA00011893"/>
    </source>
</evidence>